<sequence length="548" mass="62633">MAWPLLRLARRAAIAGGSTPTRILLRRPLIPPHLLSWCSTCSPPLALSPHWCAFSSSSPPHVRPHLPLEDNLQNPLLSAGSHSFLDTSDFEDAPGGFTCSDVGPEIPDVLQLVSRARGECSSKEEAMSLLRDSEIELNGDMLSSAIWELRGDWKSAILAFHWGEECLSSCARAWHLMIWVLARNGKFNIAWLLVRQMYRLKILSQRPFTILMERYAAANQPNDAIKTFDVMEMFKITANSSTFYSLLRALCKHKNVEDAEQLLLSRRKFFPLETEGFNIILDGWCNIIIDVVEAKRLWREMSNCCISPDGTSYANMICCFSNVGNLFDSTRLYDEMKKRGFVPGISVYNALIYVLTRENCVKEAKKLFDRIEDAGLRADEDTYKSIIYPLCEAHKVQEALDMLEDMIKKGLTPTIETYHAFAKIEDIDGTLNLIKRMNDDGCGPNRYTFLLILEKFFKLDQAGNALRIWKEMRTYNICPHYTHYAALIQGLASCGWIPKALEFYNEMKSRGFHDSNVERLIRDISTRNKNSKHWGRKERYKGHHLKVS</sequence>
<name>A0A843V6K5_COLES</name>
<dbReference type="NCBIfam" id="TIGR00756">
    <property type="entry name" value="PPR"/>
    <property type="match status" value="5"/>
</dbReference>
<evidence type="ECO:0000256" key="2">
    <source>
        <dbReference type="ARBA" id="ARBA00022737"/>
    </source>
</evidence>
<dbReference type="InterPro" id="IPR002885">
    <property type="entry name" value="PPR_rpt"/>
</dbReference>
<organism evidence="4 5">
    <name type="scientific">Colocasia esculenta</name>
    <name type="common">Wild taro</name>
    <name type="synonym">Arum esculentum</name>
    <dbReference type="NCBI Taxonomy" id="4460"/>
    <lineage>
        <taxon>Eukaryota</taxon>
        <taxon>Viridiplantae</taxon>
        <taxon>Streptophyta</taxon>
        <taxon>Embryophyta</taxon>
        <taxon>Tracheophyta</taxon>
        <taxon>Spermatophyta</taxon>
        <taxon>Magnoliopsida</taxon>
        <taxon>Liliopsida</taxon>
        <taxon>Araceae</taxon>
        <taxon>Aroideae</taxon>
        <taxon>Colocasieae</taxon>
        <taxon>Colocasia</taxon>
    </lineage>
</organism>
<dbReference type="Pfam" id="PF13041">
    <property type="entry name" value="PPR_2"/>
    <property type="match status" value="1"/>
</dbReference>
<evidence type="ECO:0008006" key="6">
    <source>
        <dbReference type="Google" id="ProtNLM"/>
    </source>
</evidence>
<evidence type="ECO:0000313" key="5">
    <source>
        <dbReference type="Proteomes" id="UP000652761"/>
    </source>
</evidence>
<comment type="caution">
    <text evidence="4">The sequence shown here is derived from an EMBL/GenBank/DDBJ whole genome shotgun (WGS) entry which is preliminary data.</text>
</comment>
<feature type="repeat" description="PPR" evidence="3">
    <location>
        <begin position="379"/>
        <end position="413"/>
    </location>
</feature>
<keyword evidence="2" id="KW-0677">Repeat</keyword>
<accession>A0A843V6K5</accession>
<reference evidence="4" key="1">
    <citation type="submission" date="2017-07" db="EMBL/GenBank/DDBJ databases">
        <title>Taro Niue Genome Assembly and Annotation.</title>
        <authorList>
            <person name="Atibalentja N."/>
            <person name="Keating K."/>
            <person name="Fields C.J."/>
        </authorList>
    </citation>
    <scope>NUCLEOTIDE SEQUENCE</scope>
    <source>
        <strain evidence="4">Niue_2</strain>
        <tissue evidence="4">Leaf</tissue>
    </source>
</reference>
<dbReference type="GO" id="GO:0003729">
    <property type="term" value="F:mRNA binding"/>
    <property type="evidence" value="ECO:0007669"/>
    <property type="project" value="TreeGrafter"/>
</dbReference>
<evidence type="ECO:0000256" key="3">
    <source>
        <dbReference type="PROSITE-ProRule" id="PRU00708"/>
    </source>
</evidence>
<dbReference type="PANTHER" id="PTHR47938">
    <property type="entry name" value="RESPIRATORY COMPLEX I CHAPERONE (CIA84), PUTATIVE (AFU_ORTHOLOGUE AFUA_2G06020)-RELATED"/>
    <property type="match status" value="1"/>
</dbReference>
<protein>
    <recommendedName>
        <fullName evidence="6">Pentatricopeptide repeat-containing protein</fullName>
    </recommendedName>
</protein>
<dbReference type="AlphaFoldDB" id="A0A843V6K5"/>
<dbReference type="PROSITE" id="PS51375">
    <property type="entry name" value="PPR"/>
    <property type="match status" value="4"/>
</dbReference>
<feature type="repeat" description="PPR" evidence="3">
    <location>
        <begin position="344"/>
        <end position="378"/>
    </location>
</feature>
<feature type="repeat" description="PPR" evidence="3">
    <location>
        <begin position="480"/>
        <end position="514"/>
    </location>
</feature>
<feature type="repeat" description="PPR" evidence="3">
    <location>
        <begin position="309"/>
        <end position="343"/>
    </location>
</feature>
<gene>
    <name evidence="4" type="ORF">Taro_021837</name>
</gene>
<evidence type="ECO:0000256" key="1">
    <source>
        <dbReference type="ARBA" id="ARBA00007626"/>
    </source>
</evidence>
<evidence type="ECO:0000313" key="4">
    <source>
        <dbReference type="EMBL" id="MQL89264.1"/>
    </source>
</evidence>
<dbReference type="PANTHER" id="PTHR47938:SF49">
    <property type="entry name" value="(WILD MALAYSIAN BANANA) HYPOTHETICAL PROTEIN"/>
    <property type="match status" value="1"/>
</dbReference>
<dbReference type="EMBL" id="NMUH01001133">
    <property type="protein sequence ID" value="MQL89264.1"/>
    <property type="molecule type" value="Genomic_DNA"/>
</dbReference>
<comment type="similarity">
    <text evidence="1">Belongs to the PPR family. P subfamily.</text>
</comment>
<keyword evidence="5" id="KW-1185">Reference proteome</keyword>
<dbReference type="InterPro" id="IPR011990">
    <property type="entry name" value="TPR-like_helical_dom_sf"/>
</dbReference>
<proteinExistence type="inferred from homology"/>
<dbReference type="Proteomes" id="UP000652761">
    <property type="component" value="Unassembled WGS sequence"/>
</dbReference>
<dbReference type="Pfam" id="PF01535">
    <property type="entry name" value="PPR"/>
    <property type="match status" value="4"/>
</dbReference>
<dbReference type="Gene3D" id="1.25.40.10">
    <property type="entry name" value="Tetratricopeptide repeat domain"/>
    <property type="match status" value="3"/>
</dbReference>
<dbReference type="OrthoDB" id="185373at2759"/>